<evidence type="ECO:0000256" key="5">
    <source>
        <dbReference type="ARBA" id="ARBA00023136"/>
    </source>
</evidence>
<dbReference type="InterPro" id="IPR002797">
    <property type="entry name" value="Polysacc_synth"/>
</dbReference>
<dbReference type="Proteomes" id="UP000245506">
    <property type="component" value="Unassembled WGS sequence"/>
</dbReference>
<evidence type="ECO:0000256" key="2">
    <source>
        <dbReference type="ARBA" id="ARBA00022475"/>
    </source>
</evidence>
<feature type="transmembrane region" description="Helical" evidence="6">
    <location>
        <begin position="164"/>
        <end position="181"/>
    </location>
</feature>
<feature type="transmembrane region" description="Helical" evidence="6">
    <location>
        <begin position="322"/>
        <end position="340"/>
    </location>
</feature>
<gene>
    <name evidence="7" type="ORF">DKT75_06910</name>
</gene>
<feature type="transmembrane region" description="Helical" evidence="6">
    <location>
        <begin position="106"/>
        <end position="126"/>
    </location>
</feature>
<feature type="transmembrane region" description="Helical" evidence="6">
    <location>
        <begin position="283"/>
        <end position="302"/>
    </location>
</feature>
<proteinExistence type="predicted"/>
<dbReference type="RefSeq" id="WP_109822691.1">
    <property type="nucleotide sequence ID" value="NZ_QGKL01000021.1"/>
</dbReference>
<keyword evidence="8" id="KW-1185">Reference proteome</keyword>
<keyword evidence="4 6" id="KW-1133">Transmembrane helix</keyword>
<evidence type="ECO:0000313" key="7">
    <source>
        <dbReference type="EMBL" id="PWQ97263.1"/>
    </source>
</evidence>
<keyword evidence="2" id="KW-1003">Cell membrane</keyword>
<protein>
    <submittedName>
        <fullName evidence="7">Uncharacterized protein</fullName>
    </submittedName>
</protein>
<dbReference type="PANTHER" id="PTHR30250:SF11">
    <property type="entry name" value="O-ANTIGEN TRANSPORTER-RELATED"/>
    <property type="match status" value="1"/>
</dbReference>
<feature type="transmembrane region" description="Helical" evidence="6">
    <location>
        <begin position="81"/>
        <end position="100"/>
    </location>
</feature>
<dbReference type="InterPro" id="IPR050833">
    <property type="entry name" value="Poly_Biosynth_Transport"/>
</dbReference>
<organism evidence="7 8">
    <name type="scientific">Leucothrix arctica</name>
    <dbReference type="NCBI Taxonomy" id="1481894"/>
    <lineage>
        <taxon>Bacteria</taxon>
        <taxon>Pseudomonadati</taxon>
        <taxon>Pseudomonadota</taxon>
        <taxon>Gammaproteobacteria</taxon>
        <taxon>Thiotrichales</taxon>
        <taxon>Thiotrichaceae</taxon>
        <taxon>Leucothrix</taxon>
    </lineage>
</organism>
<comment type="caution">
    <text evidence="7">The sequence shown here is derived from an EMBL/GenBank/DDBJ whole genome shotgun (WGS) entry which is preliminary data.</text>
</comment>
<evidence type="ECO:0000313" key="8">
    <source>
        <dbReference type="Proteomes" id="UP000245506"/>
    </source>
</evidence>
<dbReference type="EMBL" id="QGKL01000021">
    <property type="protein sequence ID" value="PWQ97263.1"/>
    <property type="molecule type" value="Genomic_DNA"/>
</dbReference>
<evidence type="ECO:0000256" key="1">
    <source>
        <dbReference type="ARBA" id="ARBA00004651"/>
    </source>
</evidence>
<feature type="transmembrane region" description="Helical" evidence="6">
    <location>
        <begin position="7"/>
        <end position="30"/>
    </location>
</feature>
<dbReference type="Pfam" id="PF01943">
    <property type="entry name" value="Polysacc_synt"/>
    <property type="match status" value="1"/>
</dbReference>
<accession>A0A317CIL6</accession>
<feature type="transmembrane region" description="Helical" evidence="6">
    <location>
        <begin position="378"/>
        <end position="399"/>
    </location>
</feature>
<dbReference type="GO" id="GO:0005886">
    <property type="term" value="C:plasma membrane"/>
    <property type="evidence" value="ECO:0007669"/>
    <property type="project" value="UniProtKB-SubCell"/>
</dbReference>
<reference evidence="7 8" key="1">
    <citation type="submission" date="2018-05" db="EMBL/GenBank/DDBJ databases">
        <title>Leucothrix arctica sp. nov., isolated from Arctic seawater.</title>
        <authorList>
            <person name="Choi A."/>
            <person name="Baek K."/>
        </authorList>
    </citation>
    <scope>NUCLEOTIDE SEQUENCE [LARGE SCALE GENOMIC DNA]</scope>
    <source>
        <strain evidence="7 8">IMCC9719</strain>
    </source>
</reference>
<comment type="subcellular location">
    <subcellularLocation>
        <location evidence="1">Cell membrane</location>
        <topology evidence="1">Multi-pass membrane protein</topology>
    </subcellularLocation>
</comment>
<evidence type="ECO:0000256" key="4">
    <source>
        <dbReference type="ARBA" id="ARBA00022989"/>
    </source>
</evidence>
<dbReference type="OrthoDB" id="5906224at2"/>
<evidence type="ECO:0000256" key="6">
    <source>
        <dbReference type="SAM" id="Phobius"/>
    </source>
</evidence>
<keyword evidence="3 6" id="KW-0812">Transmembrane</keyword>
<feature type="transmembrane region" description="Helical" evidence="6">
    <location>
        <begin position="435"/>
        <end position="456"/>
    </location>
</feature>
<feature type="transmembrane region" description="Helical" evidence="6">
    <location>
        <begin position="411"/>
        <end position="429"/>
    </location>
</feature>
<name>A0A317CIL6_9GAMM</name>
<feature type="transmembrane region" description="Helical" evidence="6">
    <location>
        <begin position="36"/>
        <end position="60"/>
    </location>
</feature>
<sequence>MLLKSSGIYMLAKIIPGLLAFTALSVYTHLLTPEQYGVYTLIFAAAMFLNATLFNWLPVGMVRFWPGGKYSEDTFISTMGMLYRCLSLPVILLVVIITFTVESDNIRYVLAGLMLLVGFVSHRFGLMLKSAQMEPTSYAVMIISYSILALFFGALFAYLGWGPFGVLLGVGIGMLIPSMVQTTKIWLRYNPALFSPELTQQLVIYGMPLAASFLLDQVTNVSDRYMLAWLSGEAEAGKYAVGYDLAGNSILMIMNAVNLAAYPMIVKLLDTKGKEAALAYFKTYAVLLFGVSIPAVVGLSLVGPNIIDLVIGDAYRESVTLLLPWVSCAIFFMGAGAFYTHLPFQLGNNNMGIFKIAGVVAVLNLLLNYWLIPKMGMQGAAIATLLSFMVSVSLGFIFGRRVFPIPFPVKEVSKVILAAVLMGVCLYYLKDHRGWSWLLLQIISGLGIFLVVSYLLNTGNIKNLVAKRLKG</sequence>
<feature type="transmembrane region" description="Helical" evidence="6">
    <location>
        <begin position="138"/>
        <end position="158"/>
    </location>
</feature>
<keyword evidence="5 6" id="KW-0472">Membrane</keyword>
<feature type="transmembrane region" description="Helical" evidence="6">
    <location>
        <begin position="352"/>
        <end position="372"/>
    </location>
</feature>
<dbReference type="AlphaFoldDB" id="A0A317CIL6"/>
<dbReference type="PANTHER" id="PTHR30250">
    <property type="entry name" value="PST FAMILY PREDICTED COLANIC ACID TRANSPORTER"/>
    <property type="match status" value="1"/>
</dbReference>
<evidence type="ECO:0000256" key="3">
    <source>
        <dbReference type="ARBA" id="ARBA00022692"/>
    </source>
</evidence>